<protein>
    <submittedName>
        <fullName evidence="1">Uncharacterized protein</fullName>
    </submittedName>
</protein>
<dbReference type="AlphaFoldDB" id="A0A6C0B4M5"/>
<sequence>MDNITIDNIEPYSSELFKMMFIYNTLLNGWSVKMIADNKFEFNNNNRKVKKDFYGDGFIKEFIEKNMNKNSSERIA</sequence>
<evidence type="ECO:0000313" key="1">
    <source>
        <dbReference type="EMBL" id="QHS86754.1"/>
    </source>
</evidence>
<organism evidence="1">
    <name type="scientific">viral metagenome</name>
    <dbReference type="NCBI Taxonomy" id="1070528"/>
    <lineage>
        <taxon>unclassified sequences</taxon>
        <taxon>metagenomes</taxon>
        <taxon>organismal metagenomes</taxon>
    </lineage>
</organism>
<accession>A0A6C0B4M5</accession>
<proteinExistence type="predicted"/>
<name>A0A6C0B4M5_9ZZZZ</name>
<dbReference type="EMBL" id="MN739061">
    <property type="protein sequence ID" value="QHS86754.1"/>
    <property type="molecule type" value="Genomic_DNA"/>
</dbReference>
<reference evidence="1" key="1">
    <citation type="journal article" date="2020" name="Nature">
        <title>Giant virus diversity and host interactions through global metagenomics.</title>
        <authorList>
            <person name="Schulz F."/>
            <person name="Roux S."/>
            <person name="Paez-Espino D."/>
            <person name="Jungbluth S."/>
            <person name="Walsh D.A."/>
            <person name="Denef V.J."/>
            <person name="McMahon K.D."/>
            <person name="Konstantinidis K.T."/>
            <person name="Eloe-Fadrosh E.A."/>
            <person name="Kyrpides N.C."/>
            <person name="Woyke T."/>
        </authorList>
    </citation>
    <scope>NUCLEOTIDE SEQUENCE</scope>
    <source>
        <strain evidence="1">GVMAG-M-3300009422-16</strain>
    </source>
</reference>